<dbReference type="InterPro" id="IPR056695">
    <property type="entry name" value="DUF7793"/>
</dbReference>
<name>H6L0F1_SAPGL</name>
<dbReference type="Gene3D" id="3.40.970.30">
    <property type="entry name" value="yp_829618.1 like domains"/>
    <property type="match status" value="1"/>
</dbReference>
<evidence type="ECO:0000313" key="3">
    <source>
        <dbReference type="Proteomes" id="UP000007519"/>
    </source>
</evidence>
<dbReference type="AlphaFoldDB" id="H6L0F1"/>
<evidence type="ECO:0000259" key="1">
    <source>
        <dbReference type="Pfam" id="PF25056"/>
    </source>
</evidence>
<organism evidence="2 3">
    <name type="scientific">Saprospira grandis (strain Lewin)</name>
    <dbReference type="NCBI Taxonomy" id="984262"/>
    <lineage>
        <taxon>Bacteria</taxon>
        <taxon>Pseudomonadati</taxon>
        <taxon>Bacteroidota</taxon>
        <taxon>Saprospiria</taxon>
        <taxon>Saprospirales</taxon>
        <taxon>Saprospiraceae</taxon>
        <taxon>Saprospira</taxon>
    </lineage>
</organism>
<proteinExistence type="predicted"/>
<dbReference type="STRING" id="984262.SGRA_0642"/>
<dbReference type="eggNOG" id="ENOG5033EW7">
    <property type="taxonomic scope" value="Bacteria"/>
</dbReference>
<dbReference type="RefSeq" id="WP_014373625.1">
    <property type="nucleotide sequence ID" value="NC_016940.1"/>
</dbReference>
<dbReference type="EMBL" id="CP002831">
    <property type="protein sequence ID" value="AFC23381.1"/>
    <property type="molecule type" value="Genomic_DNA"/>
</dbReference>
<dbReference type="Pfam" id="PF25056">
    <property type="entry name" value="DUF7793"/>
    <property type="match status" value="1"/>
</dbReference>
<reference evidence="2 3" key="1">
    <citation type="journal article" date="2012" name="Stand. Genomic Sci.">
        <title>Complete genome sequencing and analysis of Saprospira grandis str. Lewin, a predatory marine bacterium.</title>
        <authorList>
            <person name="Saw J.H."/>
            <person name="Yuryev A."/>
            <person name="Kanbe M."/>
            <person name="Hou S."/>
            <person name="Young A.G."/>
            <person name="Aizawa S."/>
            <person name="Alam M."/>
        </authorList>
    </citation>
    <scope>NUCLEOTIDE SEQUENCE [LARGE SCALE GENOMIC DNA]</scope>
    <source>
        <strain evidence="2 3">Lewin</strain>
    </source>
</reference>
<accession>H6L0F1</accession>
<gene>
    <name evidence="2" type="ordered locus">SGRA_0642</name>
</gene>
<dbReference type="KEGG" id="sgn:SGRA_0642"/>
<dbReference type="Proteomes" id="UP000007519">
    <property type="component" value="Chromosome"/>
</dbReference>
<protein>
    <recommendedName>
        <fullName evidence="1">DUF7793 domain-containing protein</fullName>
    </recommendedName>
</protein>
<dbReference type="HOGENOM" id="CLU_150683_1_0_10"/>
<sequence length="137" mass="15618">MNLKELGQVGPTIYYLRKDGVIHTVTTDPQAIQLDLMIANFEFIKQLAIERKQALRMLTDFSGSQKMGKAERDFLKSEQMKTYAPYILGTALVTPNFLSRMIGNFVMSVSTNNHNVKLFGQEEQAVHWLLQLPSRIV</sequence>
<evidence type="ECO:0000313" key="2">
    <source>
        <dbReference type="EMBL" id="AFC23381.1"/>
    </source>
</evidence>
<dbReference type="OrthoDB" id="9826041at2"/>
<feature type="domain" description="DUF7793" evidence="1">
    <location>
        <begin position="16"/>
        <end position="131"/>
    </location>
</feature>
<keyword evidence="3" id="KW-1185">Reference proteome</keyword>